<evidence type="ECO:0000256" key="1">
    <source>
        <dbReference type="SAM" id="MobiDB-lite"/>
    </source>
</evidence>
<dbReference type="EMBL" id="BAABRO010000031">
    <property type="protein sequence ID" value="GAA5510942.1"/>
    <property type="molecule type" value="Genomic_DNA"/>
</dbReference>
<sequence length="83" mass="9072">MLQVNSSCLPERVNDHDGFEELNDLKTDPNAFTNLAGALDMIATKARLSQGLPTPAAPHQRIPPTNKVQSAARPQQRRQAIAK</sequence>
<evidence type="ECO:0000313" key="3">
    <source>
        <dbReference type="Proteomes" id="UP001416858"/>
    </source>
</evidence>
<keyword evidence="3" id="KW-1185">Reference proteome</keyword>
<evidence type="ECO:0000313" key="2">
    <source>
        <dbReference type="EMBL" id="GAA5510942.1"/>
    </source>
</evidence>
<protein>
    <submittedName>
        <fullName evidence="2">Uncharacterized protein</fullName>
    </submittedName>
</protein>
<organism evidence="2 3">
    <name type="scientific">Novipirellula caenicola</name>
    <dbReference type="NCBI Taxonomy" id="1536901"/>
    <lineage>
        <taxon>Bacteria</taxon>
        <taxon>Pseudomonadati</taxon>
        <taxon>Planctomycetota</taxon>
        <taxon>Planctomycetia</taxon>
        <taxon>Pirellulales</taxon>
        <taxon>Pirellulaceae</taxon>
        <taxon>Novipirellula</taxon>
    </lineage>
</organism>
<gene>
    <name evidence="2" type="ORF">Rcae01_06454</name>
</gene>
<feature type="region of interest" description="Disordered" evidence="1">
    <location>
        <begin position="49"/>
        <end position="83"/>
    </location>
</feature>
<dbReference type="Proteomes" id="UP001416858">
    <property type="component" value="Unassembled WGS sequence"/>
</dbReference>
<reference evidence="2 3" key="1">
    <citation type="submission" date="2024-02" db="EMBL/GenBank/DDBJ databases">
        <title>Rhodopirellula caenicola NBRC 110016.</title>
        <authorList>
            <person name="Ichikawa N."/>
            <person name="Katano-Makiyama Y."/>
            <person name="Hidaka K."/>
        </authorList>
    </citation>
    <scope>NUCLEOTIDE SEQUENCE [LARGE SCALE GENOMIC DNA]</scope>
    <source>
        <strain evidence="2 3">NBRC 110016</strain>
    </source>
</reference>
<comment type="caution">
    <text evidence="2">The sequence shown here is derived from an EMBL/GenBank/DDBJ whole genome shotgun (WGS) entry which is preliminary data.</text>
</comment>
<accession>A0ABP9W0N1</accession>
<proteinExistence type="predicted"/>
<feature type="compositionally biased region" description="Low complexity" evidence="1">
    <location>
        <begin position="71"/>
        <end position="83"/>
    </location>
</feature>
<name>A0ABP9W0N1_9BACT</name>